<comment type="caution">
    <text evidence="2">The sequence shown here is derived from an EMBL/GenBank/DDBJ whole genome shotgun (WGS) entry which is preliminary data.</text>
</comment>
<reference evidence="2 3" key="1">
    <citation type="journal article" date="2014" name="Nat. Genet.">
        <title>Genome sequence of the hot pepper provides insights into the evolution of pungency in Capsicum species.</title>
        <authorList>
            <person name="Kim S."/>
            <person name="Park M."/>
            <person name="Yeom S.I."/>
            <person name="Kim Y.M."/>
            <person name="Lee J.M."/>
            <person name="Lee H.A."/>
            <person name="Seo E."/>
            <person name="Choi J."/>
            <person name="Cheong K."/>
            <person name="Kim K.T."/>
            <person name="Jung K."/>
            <person name="Lee G.W."/>
            <person name="Oh S.K."/>
            <person name="Bae C."/>
            <person name="Kim S.B."/>
            <person name="Lee H.Y."/>
            <person name="Kim S.Y."/>
            <person name="Kim M.S."/>
            <person name="Kang B.C."/>
            <person name="Jo Y.D."/>
            <person name="Yang H.B."/>
            <person name="Jeong H.J."/>
            <person name="Kang W.H."/>
            <person name="Kwon J.K."/>
            <person name="Shin C."/>
            <person name="Lim J.Y."/>
            <person name="Park J.H."/>
            <person name="Huh J.H."/>
            <person name="Kim J.S."/>
            <person name="Kim B.D."/>
            <person name="Cohen O."/>
            <person name="Paran I."/>
            <person name="Suh M.C."/>
            <person name="Lee S.B."/>
            <person name="Kim Y.K."/>
            <person name="Shin Y."/>
            <person name="Noh S.J."/>
            <person name="Park J."/>
            <person name="Seo Y.S."/>
            <person name="Kwon S.Y."/>
            <person name="Kim H.A."/>
            <person name="Park J.M."/>
            <person name="Kim H.J."/>
            <person name="Choi S.B."/>
            <person name="Bosland P.W."/>
            <person name="Reeves G."/>
            <person name="Jo S.H."/>
            <person name="Lee B.W."/>
            <person name="Cho H.T."/>
            <person name="Choi H.S."/>
            <person name="Lee M.S."/>
            <person name="Yu Y."/>
            <person name="Do Choi Y."/>
            <person name="Park B.S."/>
            <person name="van Deynze A."/>
            <person name="Ashrafi H."/>
            <person name="Hill T."/>
            <person name="Kim W.T."/>
            <person name="Pai H.S."/>
            <person name="Ahn H.K."/>
            <person name="Yeam I."/>
            <person name="Giovannoni J.J."/>
            <person name="Rose J.K."/>
            <person name="Sorensen I."/>
            <person name="Lee S.J."/>
            <person name="Kim R.W."/>
            <person name="Choi I.Y."/>
            <person name="Choi B.S."/>
            <person name="Lim J.S."/>
            <person name="Lee Y.H."/>
            <person name="Choi D."/>
        </authorList>
    </citation>
    <scope>NUCLEOTIDE SEQUENCE [LARGE SCALE GENOMIC DNA]</scope>
    <source>
        <strain evidence="3">cv. CM334</strain>
    </source>
</reference>
<dbReference type="OMA" id="KTNNEYE"/>
<evidence type="ECO:0000313" key="3">
    <source>
        <dbReference type="Proteomes" id="UP000222542"/>
    </source>
</evidence>
<dbReference type="EMBL" id="AYRZ02000010">
    <property type="protein sequence ID" value="PHT70933.1"/>
    <property type="molecule type" value="Genomic_DNA"/>
</dbReference>
<feature type="region of interest" description="Disordered" evidence="1">
    <location>
        <begin position="115"/>
        <end position="142"/>
    </location>
</feature>
<dbReference type="Proteomes" id="UP000222542">
    <property type="component" value="Unassembled WGS sequence"/>
</dbReference>
<dbReference type="Gramene" id="PHT70933">
    <property type="protein sequence ID" value="PHT70933"/>
    <property type="gene ID" value="T459_26037"/>
</dbReference>
<evidence type="ECO:0000256" key="1">
    <source>
        <dbReference type="SAM" id="MobiDB-lite"/>
    </source>
</evidence>
<evidence type="ECO:0000313" key="2">
    <source>
        <dbReference type="EMBL" id="PHT70933.1"/>
    </source>
</evidence>
<organism evidence="2 3">
    <name type="scientific">Capsicum annuum</name>
    <name type="common">Capsicum pepper</name>
    <dbReference type="NCBI Taxonomy" id="4072"/>
    <lineage>
        <taxon>Eukaryota</taxon>
        <taxon>Viridiplantae</taxon>
        <taxon>Streptophyta</taxon>
        <taxon>Embryophyta</taxon>
        <taxon>Tracheophyta</taxon>
        <taxon>Spermatophyta</taxon>
        <taxon>Magnoliopsida</taxon>
        <taxon>eudicotyledons</taxon>
        <taxon>Gunneridae</taxon>
        <taxon>Pentapetalae</taxon>
        <taxon>asterids</taxon>
        <taxon>lamiids</taxon>
        <taxon>Solanales</taxon>
        <taxon>Solanaceae</taxon>
        <taxon>Solanoideae</taxon>
        <taxon>Capsiceae</taxon>
        <taxon>Capsicum</taxon>
    </lineage>
</organism>
<accession>A0A2G2YME9</accession>
<name>A0A2G2YME9_CAPAN</name>
<feature type="compositionally biased region" description="Basic and acidic residues" evidence="1">
    <location>
        <begin position="115"/>
        <end position="124"/>
    </location>
</feature>
<dbReference type="AlphaFoldDB" id="A0A2G2YME9"/>
<reference evidence="2 3" key="2">
    <citation type="journal article" date="2017" name="Genome Biol.">
        <title>New reference genome sequences of hot pepper reveal the massive evolution of plant disease-resistance genes by retroduplication.</title>
        <authorList>
            <person name="Kim S."/>
            <person name="Park J."/>
            <person name="Yeom S.I."/>
            <person name="Kim Y.M."/>
            <person name="Seo E."/>
            <person name="Kim K.T."/>
            <person name="Kim M.S."/>
            <person name="Lee J.M."/>
            <person name="Cheong K."/>
            <person name="Shin H.S."/>
            <person name="Kim S.B."/>
            <person name="Han K."/>
            <person name="Lee J."/>
            <person name="Park M."/>
            <person name="Lee H.A."/>
            <person name="Lee H.Y."/>
            <person name="Lee Y."/>
            <person name="Oh S."/>
            <person name="Lee J.H."/>
            <person name="Choi E."/>
            <person name="Choi E."/>
            <person name="Lee S.E."/>
            <person name="Jeon J."/>
            <person name="Kim H."/>
            <person name="Choi G."/>
            <person name="Song H."/>
            <person name="Lee J."/>
            <person name="Lee S.C."/>
            <person name="Kwon J.K."/>
            <person name="Lee H.Y."/>
            <person name="Koo N."/>
            <person name="Hong Y."/>
            <person name="Kim R.W."/>
            <person name="Kang W.H."/>
            <person name="Huh J.H."/>
            <person name="Kang B.C."/>
            <person name="Yang T.J."/>
            <person name="Lee Y.H."/>
            <person name="Bennetzen J.L."/>
            <person name="Choi D."/>
        </authorList>
    </citation>
    <scope>NUCLEOTIDE SEQUENCE [LARGE SCALE GENOMIC DNA]</scope>
    <source>
        <strain evidence="3">cv. CM334</strain>
    </source>
</reference>
<gene>
    <name evidence="2" type="ORF">T459_26037</name>
</gene>
<keyword evidence="3" id="KW-1185">Reference proteome</keyword>
<protein>
    <submittedName>
        <fullName evidence="2">Uncharacterized protein</fullName>
    </submittedName>
</protein>
<sequence>MAGEGSIYYQMQVLESIFVPCETVTEKHNDLSLFTQMDNSGTSKSSIVNMETSSNDNDNEYYSYSVHHCLRNGYAFDILKTNNEYEENRDCGKFVIKELFPLVNREADLDLSDKLNEQRIDKTPQQRLKLKKSGKGPRPQSS</sequence>
<proteinExistence type="predicted"/>